<evidence type="ECO:0000256" key="1">
    <source>
        <dbReference type="ARBA" id="ARBA00010282"/>
    </source>
</evidence>
<comment type="caution">
    <text evidence="3">The sequence shown here is derived from an EMBL/GenBank/DDBJ whole genome shotgun (WGS) entry which is preliminary data.</text>
</comment>
<dbReference type="Gene3D" id="3.90.1010.10">
    <property type="match status" value="1"/>
</dbReference>
<dbReference type="PANTHER" id="PTHR43597:SF5">
    <property type="entry name" value="SUFE-LIKE PROTEIN 2, CHLOROPLASTIC"/>
    <property type="match status" value="1"/>
</dbReference>
<dbReference type="AlphaFoldDB" id="A0A7C5LYB0"/>
<dbReference type="Proteomes" id="UP000885830">
    <property type="component" value="Unassembled WGS sequence"/>
</dbReference>
<gene>
    <name evidence="3" type="ORF">ENJ42_09975</name>
</gene>
<sequence>MELAENIQDLIDDFAFLDDWEDRYMHVIEMGKALTPLSPSEQNDENKVSGCVSQVWLVHELRDGKLYFRGDSDAHIVKGLVAIVLEIFSGRTPQDIRALDAESIIKNLGLAEHLSTQRANGLKSMIARIQNTANELL</sequence>
<organism evidence="3">
    <name type="scientific">Hellea balneolensis</name>
    <dbReference type="NCBI Taxonomy" id="287478"/>
    <lineage>
        <taxon>Bacteria</taxon>
        <taxon>Pseudomonadati</taxon>
        <taxon>Pseudomonadota</taxon>
        <taxon>Alphaproteobacteria</taxon>
        <taxon>Maricaulales</taxon>
        <taxon>Robiginitomaculaceae</taxon>
        <taxon>Hellea</taxon>
    </lineage>
</organism>
<dbReference type="Pfam" id="PF02657">
    <property type="entry name" value="SufE"/>
    <property type="match status" value="1"/>
</dbReference>
<comment type="similarity">
    <text evidence="1">Belongs to the SufE family.</text>
</comment>
<reference evidence="3" key="1">
    <citation type="journal article" date="2020" name="mSystems">
        <title>Genome- and Community-Level Interaction Insights into Carbon Utilization and Element Cycling Functions of Hydrothermarchaeota in Hydrothermal Sediment.</title>
        <authorList>
            <person name="Zhou Z."/>
            <person name="Liu Y."/>
            <person name="Xu W."/>
            <person name="Pan J."/>
            <person name="Luo Z.H."/>
            <person name="Li M."/>
        </authorList>
    </citation>
    <scope>NUCLEOTIDE SEQUENCE [LARGE SCALE GENOMIC DNA]</scope>
    <source>
        <strain evidence="3">HyVt-485</strain>
    </source>
</reference>
<dbReference type="EMBL" id="DRMJ01000525">
    <property type="protein sequence ID" value="HHL43936.1"/>
    <property type="molecule type" value="Genomic_DNA"/>
</dbReference>
<name>A0A7C5LYB0_9PROT</name>
<dbReference type="InterPro" id="IPR003808">
    <property type="entry name" value="Fe-S_metab-assoc_dom"/>
</dbReference>
<dbReference type="PANTHER" id="PTHR43597">
    <property type="entry name" value="SULFUR ACCEPTOR PROTEIN CSDE"/>
    <property type="match status" value="1"/>
</dbReference>
<dbReference type="SUPFAM" id="SSF82649">
    <property type="entry name" value="SufE/NifU"/>
    <property type="match status" value="1"/>
</dbReference>
<protein>
    <submittedName>
        <fullName evidence="3">SufE family protein</fullName>
    </submittedName>
</protein>
<feature type="domain" description="Fe-S metabolism associated" evidence="2">
    <location>
        <begin position="12"/>
        <end position="131"/>
    </location>
</feature>
<proteinExistence type="inferred from homology"/>
<evidence type="ECO:0000259" key="2">
    <source>
        <dbReference type="Pfam" id="PF02657"/>
    </source>
</evidence>
<evidence type="ECO:0000313" key="3">
    <source>
        <dbReference type="EMBL" id="HHL43936.1"/>
    </source>
</evidence>
<accession>A0A7C5LYB0</accession>